<dbReference type="CDD" id="cd13539">
    <property type="entry name" value="PBP2_AvModA"/>
    <property type="match status" value="1"/>
</dbReference>
<keyword evidence="4" id="KW-0500">Molybdenum</keyword>
<keyword evidence="3" id="KW-0732">Signal</keyword>
<evidence type="ECO:0000313" key="5">
    <source>
        <dbReference type="EMBL" id="GGE11074.1"/>
    </source>
</evidence>
<dbReference type="PIRSF" id="PIRSF004846">
    <property type="entry name" value="ModA"/>
    <property type="match status" value="1"/>
</dbReference>
<evidence type="ECO:0000256" key="1">
    <source>
        <dbReference type="ARBA" id="ARBA00009175"/>
    </source>
</evidence>
<name>A0A916ZRP9_9SPHN</name>
<gene>
    <name evidence="5" type="primary">modA</name>
    <name evidence="5" type="ORF">GCM10011529_16800</name>
</gene>
<evidence type="ECO:0000256" key="2">
    <source>
        <dbReference type="ARBA" id="ARBA00022723"/>
    </source>
</evidence>
<dbReference type="SUPFAM" id="SSF53850">
    <property type="entry name" value="Periplasmic binding protein-like II"/>
    <property type="match status" value="1"/>
</dbReference>
<evidence type="ECO:0000256" key="3">
    <source>
        <dbReference type="ARBA" id="ARBA00022729"/>
    </source>
</evidence>
<comment type="similarity">
    <text evidence="1">Belongs to the bacterial solute-binding protein ModA family.</text>
</comment>
<dbReference type="GO" id="GO:0015689">
    <property type="term" value="P:molybdate ion transport"/>
    <property type="evidence" value="ECO:0007669"/>
    <property type="project" value="InterPro"/>
</dbReference>
<accession>A0A916ZRP9</accession>
<dbReference type="Proteomes" id="UP000635071">
    <property type="component" value="Unassembled WGS sequence"/>
</dbReference>
<feature type="binding site" evidence="4">
    <location>
        <position position="185"/>
    </location>
    <ligand>
        <name>molybdate</name>
        <dbReference type="ChEBI" id="CHEBI:36264"/>
    </ligand>
</feature>
<organism evidence="5 6">
    <name type="scientific">Sandarakinorhabdus glacialis</name>
    <dbReference type="NCBI Taxonomy" id="1614636"/>
    <lineage>
        <taxon>Bacteria</taxon>
        <taxon>Pseudomonadati</taxon>
        <taxon>Pseudomonadota</taxon>
        <taxon>Alphaproteobacteria</taxon>
        <taxon>Sphingomonadales</taxon>
        <taxon>Sphingosinicellaceae</taxon>
        <taxon>Sandarakinorhabdus</taxon>
    </lineage>
</organism>
<protein>
    <submittedName>
        <fullName evidence="5">Molybdate ABC transporter substrate-binding protein</fullName>
    </submittedName>
</protein>
<dbReference type="RefSeq" id="WP_243450643.1">
    <property type="nucleotide sequence ID" value="NZ_BMJM01000005.1"/>
</dbReference>
<dbReference type="PANTHER" id="PTHR30632:SF14">
    <property type="entry name" value="TUNGSTATE_MOLYBDATE_CHROMATE-BINDING PROTEIN MODA"/>
    <property type="match status" value="1"/>
</dbReference>
<comment type="caution">
    <text evidence="5">The sequence shown here is derived from an EMBL/GenBank/DDBJ whole genome shotgun (WGS) entry which is preliminary data.</text>
</comment>
<feature type="binding site" evidence="4">
    <location>
        <position position="72"/>
    </location>
    <ligand>
        <name>molybdate</name>
        <dbReference type="ChEBI" id="CHEBI:36264"/>
    </ligand>
</feature>
<dbReference type="AlphaFoldDB" id="A0A916ZRP9"/>
<dbReference type="Pfam" id="PF13531">
    <property type="entry name" value="SBP_bac_11"/>
    <property type="match status" value="1"/>
</dbReference>
<evidence type="ECO:0000313" key="6">
    <source>
        <dbReference type="Proteomes" id="UP000635071"/>
    </source>
</evidence>
<evidence type="ECO:0000256" key="4">
    <source>
        <dbReference type="PIRSR" id="PIRSR004846-1"/>
    </source>
</evidence>
<keyword evidence="2 4" id="KW-0479">Metal-binding</keyword>
<proteinExistence type="inferred from homology"/>
<keyword evidence="6" id="KW-1185">Reference proteome</keyword>
<dbReference type="Gene3D" id="3.40.190.10">
    <property type="entry name" value="Periplasmic binding protein-like II"/>
    <property type="match status" value="2"/>
</dbReference>
<reference evidence="5" key="1">
    <citation type="journal article" date="2014" name="Int. J. Syst. Evol. Microbiol.">
        <title>Complete genome sequence of Corynebacterium casei LMG S-19264T (=DSM 44701T), isolated from a smear-ripened cheese.</title>
        <authorList>
            <consortium name="US DOE Joint Genome Institute (JGI-PGF)"/>
            <person name="Walter F."/>
            <person name="Albersmeier A."/>
            <person name="Kalinowski J."/>
            <person name="Ruckert C."/>
        </authorList>
    </citation>
    <scope>NUCLEOTIDE SEQUENCE</scope>
    <source>
        <strain evidence="5">CGMCC 1.15519</strain>
    </source>
</reference>
<dbReference type="PANTHER" id="PTHR30632">
    <property type="entry name" value="MOLYBDATE-BINDING PERIPLASMIC PROTEIN"/>
    <property type="match status" value="1"/>
</dbReference>
<sequence length="276" mass="29138">MPVYSGSKGDDAMLKIIARLMLALALLTGSLVHAQTAPNIAVASDLRLAFSDVAAAFTRDTGLAVRPTFGSSGNFFRQLQQGAPFELFLSADESYVLDLAKTGKTDGDGTLYAIGRLAIVAPHGSPLRLDGKLAGLRAAIRAGQIRRFAIANPEHAPYGQRAEEVLRGAGLWQPLAGRLVLGENVSQALQFATSGGAQGGIIAYSLVLDPAFAHRANYALIPASAHAPLRQRMVLMQGAGATAQRFYAYLQAPPARRILARHGFALPSPALLKAKT</sequence>
<dbReference type="EMBL" id="BMJM01000005">
    <property type="protein sequence ID" value="GGE11074.1"/>
    <property type="molecule type" value="Genomic_DNA"/>
</dbReference>
<reference evidence="5" key="2">
    <citation type="submission" date="2020-09" db="EMBL/GenBank/DDBJ databases">
        <authorList>
            <person name="Sun Q."/>
            <person name="Zhou Y."/>
        </authorList>
    </citation>
    <scope>NUCLEOTIDE SEQUENCE</scope>
    <source>
        <strain evidence="5">CGMCC 1.15519</strain>
    </source>
</reference>
<dbReference type="NCBIfam" id="TIGR01256">
    <property type="entry name" value="modA"/>
    <property type="match status" value="1"/>
</dbReference>
<dbReference type="GO" id="GO:0046872">
    <property type="term" value="F:metal ion binding"/>
    <property type="evidence" value="ECO:0007669"/>
    <property type="project" value="UniProtKB-KW"/>
</dbReference>
<dbReference type="GO" id="GO:0030973">
    <property type="term" value="F:molybdate ion binding"/>
    <property type="evidence" value="ECO:0007669"/>
    <property type="project" value="InterPro"/>
</dbReference>
<dbReference type="InterPro" id="IPR050682">
    <property type="entry name" value="ModA/WtpA"/>
</dbReference>
<dbReference type="InterPro" id="IPR044084">
    <property type="entry name" value="AvModA-like_subst-bd"/>
</dbReference>
<dbReference type="InterPro" id="IPR005950">
    <property type="entry name" value="ModA"/>
</dbReference>